<name>A0ACB6V0X5_9ASCO</name>
<reference evidence="1 2" key="1">
    <citation type="journal article" date="2020" name="Front. Microbiol.">
        <title>Phenotypic and Genetic Characterization of the Cheese Ripening Yeast Geotrichum candidum.</title>
        <authorList>
            <person name="Perkins V."/>
            <person name="Vignola S."/>
            <person name="Lessard M.H."/>
            <person name="Plante P.L."/>
            <person name="Corbeil J."/>
            <person name="Dugat-Bony E."/>
            <person name="Frenette M."/>
            <person name="Labrie S."/>
        </authorList>
    </citation>
    <scope>NUCLEOTIDE SEQUENCE [LARGE SCALE GENOMIC DNA]</scope>
    <source>
        <strain evidence="1 2">LMA-1147</strain>
    </source>
</reference>
<protein>
    <submittedName>
        <fullName evidence="1">Uncharacterized protein</fullName>
    </submittedName>
</protein>
<sequence length="818" mass="86585">MTTSSLLSVGCSPASAFLAWRLQQQHQEPLAISVIWTDQPGISTGSAKLPTSASTTPVSASYTIKSAKFSGSPDSSNVFTPTVTYYNPAQPNAFAAPFDYVLISQASLKSLAATPRALLAAGAVQPGHTLILVDAAYSVGLHDLLAKRFPDNPVCAIATAANVRLAPPANAPVLTGQKDDTLMAATALSSSPLLLLHTGDDTTTTLSPLLQHFAGNAGFSQRQSALVRALNAAGVAARVVADYDQEQWHAALPFVALQPLAVLLEAATPAALLNDVLAKPLYSGIASEMAAIARRHAGVNLSQDYLTNALAQFSAQNPPSQQQQLQPNQKAVFTISTSSSSSSSSSLTYAAGANMNPTHADAPVLFYNFFHGLPVPADTLLLQLILLADEHGIRTPYIESTFAYLSRLLVCNAGQSAVLGRVALMKQSAAAESSLGIAPLSNSVTAAGASGQGINLDLDVERRELNKRRRELDERENTLALREQKLNQLSVTLKKQQYQHHQQIQQQQQQQPPLLSQAQMAQSRSNSFGRQRPASMTQSLAAGAPIMESPAEQQIDMMYITNRRNRRSISSASLNGPNGRTRLSSSAASLAALNGGNTGLSSYALGPPPKTLADRERMFGEAESITSPHMAPAATFSFTNGGGGGVPQARSRYGMVDSMEISRSSRANSLSSTRSGMVPGRGSQMHSSPALFTEHFGGPTGTYNNNNNDNNNNNNNNNNGAPMSKPHNGNSNFVTANGGSGMFSGFSGVATAPGTPGYAPGGMSRRNSAAGYYPPPAAGQQGQQQQQQYQQQRRNSNVQSAGEKDYEFQNPYTSSMYQ</sequence>
<evidence type="ECO:0000313" key="1">
    <source>
        <dbReference type="EMBL" id="KAF5094421.1"/>
    </source>
</evidence>
<gene>
    <name evidence="1" type="ORF">D0Z00_003536</name>
</gene>
<organism evidence="1 2">
    <name type="scientific">Geotrichum galactomycetum</name>
    <dbReference type="NCBI Taxonomy" id="27317"/>
    <lineage>
        <taxon>Eukaryota</taxon>
        <taxon>Fungi</taxon>
        <taxon>Dikarya</taxon>
        <taxon>Ascomycota</taxon>
        <taxon>Saccharomycotina</taxon>
        <taxon>Dipodascomycetes</taxon>
        <taxon>Dipodascales</taxon>
        <taxon>Dipodascaceae</taxon>
        <taxon>Geotrichum</taxon>
    </lineage>
</organism>
<comment type="caution">
    <text evidence="1">The sequence shown here is derived from an EMBL/GenBank/DDBJ whole genome shotgun (WGS) entry which is preliminary data.</text>
</comment>
<dbReference type="EMBL" id="QVQA01000164">
    <property type="protein sequence ID" value="KAF5094421.1"/>
    <property type="molecule type" value="Genomic_DNA"/>
</dbReference>
<dbReference type="Proteomes" id="UP000744676">
    <property type="component" value="Unassembled WGS sequence"/>
</dbReference>
<evidence type="ECO:0000313" key="2">
    <source>
        <dbReference type="Proteomes" id="UP000744676"/>
    </source>
</evidence>
<keyword evidence="2" id="KW-1185">Reference proteome</keyword>
<proteinExistence type="predicted"/>
<accession>A0ACB6V0X5</accession>